<keyword evidence="2 7" id="KW-0436">Ligase</keyword>
<feature type="short sequence motif" description="'KMSKS' region" evidence="7">
    <location>
        <begin position="274"/>
        <end position="278"/>
    </location>
</feature>
<feature type="short sequence motif" description="'HIGH' region" evidence="7">
    <location>
        <begin position="10"/>
        <end position="20"/>
    </location>
</feature>
<evidence type="ECO:0000256" key="1">
    <source>
        <dbReference type="ARBA" id="ARBA00007894"/>
    </source>
</evidence>
<dbReference type="InterPro" id="IPR049940">
    <property type="entry name" value="GluQ/Sye"/>
</dbReference>
<dbReference type="CDD" id="cd00808">
    <property type="entry name" value="GluRS_core"/>
    <property type="match status" value="1"/>
</dbReference>
<dbReference type="Pfam" id="PF19269">
    <property type="entry name" value="Anticodon_2"/>
    <property type="match status" value="1"/>
</dbReference>
<dbReference type="PANTHER" id="PTHR43311:SF2">
    <property type="entry name" value="GLUTAMATE--TRNA LIGASE, MITOCHONDRIAL-RELATED"/>
    <property type="match status" value="1"/>
</dbReference>
<evidence type="ECO:0000256" key="4">
    <source>
        <dbReference type="ARBA" id="ARBA00022840"/>
    </source>
</evidence>
<comment type="caution">
    <text evidence="7">Lacks conserved residue(s) required for the propagation of feature annotation.</text>
</comment>
<dbReference type="GO" id="GO:0005829">
    <property type="term" value="C:cytosol"/>
    <property type="evidence" value="ECO:0007669"/>
    <property type="project" value="TreeGrafter"/>
</dbReference>
<keyword evidence="3 7" id="KW-0547">Nucleotide-binding</keyword>
<feature type="domain" description="Glutamyl/glutaminyl-tRNA synthetase class Ib catalytic" evidence="8">
    <location>
        <begin position="4"/>
        <end position="343"/>
    </location>
</feature>
<evidence type="ECO:0000259" key="9">
    <source>
        <dbReference type="Pfam" id="PF19269"/>
    </source>
</evidence>
<dbReference type="InterPro" id="IPR020058">
    <property type="entry name" value="Glu/Gln-tRNA-synth_Ib_cat-dom"/>
</dbReference>
<dbReference type="GO" id="GO:0004818">
    <property type="term" value="F:glutamate-tRNA ligase activity"/>
    <property type="evidence" value="ECO:0007669"/>
    <property type="project" value="UniProtKB-UniRule"/>
</dbReference>
<evidence type="ECO:0000313" key="11">
    <source>
        <dbReference type="Proteomes" id="UP000177811"/>
    </source>
</evidence>
<accession>A0A1G2KS05</accession>
<dbReference type="GO" id="GO:0008270">
    <property type="term" value="F:zinc ion binding"/>
    <property type="evidence" value="ECO:0007669"/>
    <property type="project" value="InterPro"/>
</dbReference>
<dbReference type="PANTHER" id="PTHR43311">
    <property type="entry name" value="GLUTAMATE--TRNA LIGASE"/>
    <property type="match status" value="1"/>
</dbReference>
<evidence type="ECO:0000256" key="7">
    <source>
        <dbReference type="HAMAP-Rule" id="MF_00022"/>
    </source>
</evidence>
<comment type="subcellular location">
    <subcellularLocation>
        <location evidence="7">Cytoplasm</location>
    </subcellularLocation>
</comment>
<organism evidence="10 11">
    <name type="scientific">Candidatus Sungbacteria bacterium RIFCSPHIGHO2_02_FULL_51_29</name>
    <dbReference type="NCBI Taxonomy" id="1802273"/>
    <lineage>
        <taxon>Bacteria</taxon>
        <taxon>Candidatus Sungiibacteriota</taxon>
    </lineage>
</organism>
<comment type="caution">
    <text evidence="10">The sequence shown here is derived from an EMBL/GenBank/DDBJ whole genome shotgun (WGS) entry which is preliminary data.</text>
</comment>
<evidence type="ECO:0000259" key="8">
    <source>
        <dbReference type="Pfam" id="PF00749"/>
    </source>
</evidence>
<protein>
    <recommendedName>
        <fullName evidence="7">Glutamate--tRNA ligase</fullName>
        <ecNumber evidence="7">6.1.1.17</ecNumber>
    </recommendedName>
    <alternativeName>
        <fullName evidence="7">Glutamyl-tRNA synthetase</fullName>
        <shortName evidence="7">GluRS</shortName>
    </alternativeName>
</protein>
<feature type="binding site" evidence="7">
    <location>
        <position position="277"/>
    </location>
    <ligand>
        <name>ATP</name>
        <dbReference type="ChEBI" id="CHEBI:30616"/>
    </ligand>
</feature>
<dbReference type="Gene3D" id="1.10.10.350">
    <property type="match status" value="1"/>
</dbReference>
<dbReference type="EMBL" id="MHQL01000042">
    <property type="protein sequence ID" value="OHA02206.1"/>
    <property type="molecule type" value="Genomic_DNA"/>
</dbReference>
<evidence type="ECO:0000256" key="6">
    <source>
        <dbReference type="ARBA" id="ARBA00023146"/>
    </source>
</evidence>
<evidence type="ECO:0000313" key="10">
    <source>
        <dbReference type="EMBL" id="OHA02206.1"/>
    </source>
</evidence>
<dbReference type="SUPFAM" id="SSF48163">
    <property type="entry name" value="An anticodon-binding domain of class I aminoacyl-tRNA synthetases"/>
    <property type="match status" value="1"/>
</dbReference>
<dbReference type="InterPro" id="IPR004527">
    <property type="entry name" value="Glu-tRNA-ligase_bac/mito"/>
</dbReference>
<dbReference type="InterPro" id="IPR045462">
    <property type="entry name" value="aa-tRNA-synth_I_cd-bd"/>
</dbReference>
<dbReference type="InterPro" id="IPR014729">
    <property type="entry name" value="Rossmann-like_a/b/a_fold"/>
</dbReference>
<dbReference type="InterPro" id="IPR008925">
    <property type="entry name" value="aa_tRNA-synth_I_cd-bd_sf"/>
</dbReference>
<comment type="similarity">
    <text evidence="1 7">Belongs to the class-I aminoacyl-tRNA synthetase family. Glutamate--tRNA ligase type 1 subfamily.</text>
</comment>
<proteinExistence type="inferred from homology"/>
<name>A0A1G2KS05_9BACT</name>
<dbReference type="EC" id="6.1.1.17" evidence="7"/>
<dbReference type="SUPFAM" id="SSF52374">
    <property type="entry name" value="Nucleotidylyl transferase"/>
    <property type="match status" value="1"/>
</dbReference>
<dbReference type="PROSITE" id="PS00178">
    <property type="entry name" value="AA_TRNA_LIGASE_I"/>
    <property type="match status" value="1"/>
</dbReference>
<dbReference type="Proteomes" id="UP000177811">
    <property type="component" value="Unassembled WGS sequence"/>
</dbReference>
<evidence type="ECO:0000256" key="2">
    <source>
        <dbReference type="ARBA" id="ARBA00022598"/>
    </source>
</evidence>
<dbReference type="GO" id="GO:0005524">
    <property type="term" value="F:ATP binding"/>
    <property type="evidence" value="ECO:0007669"/>
    <property type="project" value="UniProtKB-UniRule"/>
</dbReference>
<dbReference type="Pfam" id="PF00749">
    <property type="entry name" value="tRNA-synt_1c"/>
    <property type="match status" value="1"/>
</dbReference>
<evidence type="ECO:0000256" key="5">
    <source>
        <dbReference type="ARBA" id="ARBA00022917"/>
    </source>
</evidence>
<gene>
    <name evidence="7" type="primary">gltX</name>
    <name evidence="10" type="ORF">A3C16_00780</name>
</gene>
<reference evidence="10 11" key="1">
    <citation type="journal article" date="2016" name="Nat. Commun.">
        <title>Thousands of microbial genomes shed light on interconnected biogeochemical processes in an aquifer system.</title>
        <authorList>
            <person name="Anantharaman K."/>
            <person name="Brown C.T."/>
            <person name="Hug L.A."/>
            <person name="Sharon I."/>
            <person name="Castelle C.J."/>
            <person name="Probst A.J."/>
            <person name="Thomas B.C."/>
            <person name="Singh A."/>
            <person name="Wilkins M.J."/>
            <person name="Karaoz U."/>
            <person name="Brodie E.L."/>
            <person name="Williams K.H."/>
            <person name="Hubbard S.S."/>
            <person name="Banfield J.F."/>
        </authorList>
    </citation>
    <scope>NUCLEOTIDE SEQUENCE [LARGE SCALE GENOMIC DNA]</scope>
</reference>
<dbReference type="InterPro" id="IPR033910">
    <property type="entry name" value="GluRS_core"/>
</dbReference>
<evidence type="ECO:0000256" key="3">
    <source>
        <dbReference type="ARBA" id="ARBA00022741"/>
    </source>
</evidence>
<dbReference type="NCBIfam" id="TIGR00464">
    <property type="entry name" value="gltX_bact"/>
    <property type="match status" value="1"/>
</dbReference>
<keyword evidence="6 7" id="KW-0030">Aminoacyl-tRNA synthetase</keyword>
<keyword evidence="7" id="KW-0963">Cytoplasm</keyword>
<keyword evidence="4 7" id="KW-0067">ATP-binding</keyword>
<dbReference type="InterPro" id="IPR001412">
    <property type="entry name" value="aa-tRNA-synth_I_CS"/>
</dbReference>
<keyword evidence="5 7" id="KW-0648">Protein biosynthesis</keyword>
<comment type="function">
    <text evidence="7">Catalyzes the attachment of glutamate to tRNA(Glu) in a two-step reaction: glutamate is first activated by ATP to form Glu-AMP and then transferred to the acceptor end of tRNA(Glu).</text>
</comment>
<dbReference type="GO" id="GO:0000049">
    <property type="term" value="F:tRNA binding"/>
    <property type="evidence" value="ECO:0007669"/>
    <property type="project" value="InterPro"/>
</dbReference>
<dbReference type="AlphaFoldDB" id="A0A1G2KS05"/>
<dbReference type="PRINTS" id="PR00987">
    <property type="entry name" value="TRNASYNTHGLU"/>
</dbReference>
<feature type="domain" description="Aminoacyl-tRNA synthetase class I anticodon-binding" evidence="9">
    <location>
        <begin position="356"/>
        <end position="498"/>
    </location>
</feature>
<comment type="subunit">
    <text evidence="7">Monomer.</text>
</comment>
<dbReference type="Gene3D" id="3.40.50.620">
    <property type="entry name" value="HUPs"/>
    <property type="match status" value="1"/>
</dbReference>
<comment type="catalytic activity">
    <reaction evidence="7">
        <text>tRNA(Glu) + L-glutamate + ATP = L-glutamyl-tRNA(Glu) + AMP + diphosphate</text>
        <dbReference type="Rhea" id="RHEA:23540"/>
        <dbReference type="Rhea" id="RHEA-COMP:9663"/>
        <dbReference type="Rhea" id="RHEA-COMP:9680"/>
        <dbReference type="ChEBI" id="CHEBI:29985"/>
        <dbReference type="ChEBI" id="CHEBI:30616"/>
        <dbReference type="ChEBI" id="CHEBI:33019"/>
        <dbReference type="ChEBI" id="CHEBI:78442"/>
        <dbReference type="ChEBI" id="CHEBI:78520"/>
        <dbReference type="ChEBI" id="CHEBI:456215"/>
        <dbReference type="EC" id="6.1.1.17"/>
    </reaction>
</comment>
<dbReference type="HAMAP" id="MF_00022">
    <property type="entry name" value="Glu_tRNA_synth_type1"/>
    <property type="match status" value="1"/>
</dbReference>
<sequence>MKSVRTRIAPSPTGNLHIGTARTALFNFLYAKKHGGAFVLRIEDTDRERSTKEFEKNILSGLEWLGIHWDEGPEIGSSSYRGDYAPYRQSERIFSYKKYLEKLLFEEKAFYCFHTEKELANEKKAQMESKIPVQHICTPWRDLPKRDAEKKCGAGEASIIRFKMPPTSAKEPSNYQLTFRDIIRGQVHFFARLLGDFPIAKSSVEPLYNFAVVIDDYEMQITHVIRGEDHIPNTPKQLLIAKALGWTTKNTIGDTIPPWEYVHLPLILGPDRSKLSKRHGATSVDEYRQAGYLSDTLFNFMALIGWNPGDAREKMTKEVLIKEFSLEKVQKSGAIFDTTKLDWLNGEYIRSKTSDELFEIARPYFDQAGISADAILLKRILALEQPRLKKLSELGEGIGFFFAVPEYNKELLRWKQMSDEDVAQSLKKSAECIAGMTAPFNKEVLQKLFFDMIGEGDKGAALWPLRVALSGKKSSPGPFELLEILGREVSLRRLQRALELAGATT</sequence>
<dbReference type="GO" id="GO:0006424">
    <property type="term" value="P:glutamyl-tRNA aminoacylation"/>
    <property type="evidence" value="ECO:0007669"/>
    <property type="project" value="UniProtKB-UniRule"/>
</dbReference>
<dbReference type="InterPro" id="IPR000924">
    <property type="entry name" value="Glu/Gln-tRNA-synth"/>
</dbReference>
<dbReference type="InterPro" id="IPR020751">
    <property type="entry name" value="aa-tRNA-synth_I_codon-bd_sub2"/>
</dbReference>